<dbReference type="GO" id="GO:0008270">
    <property type="term" value="F:zinc ion binding"/>
    <property type="evidence" value="ECO:0007669"/>
    <property type="project" value="InterPro"/>
</dbReference>
<dbReference type="SUPFAM" id="SSF57756">
    <property type="entry name" value="Retrovirus zinc finger-like domains"/>
    <property type="match status" value="1"/>
</dbReference>
<dbReference type="AlphaFoldDB" id="A0A2K1QGW5"/>
<feature type="region of interest" description="Disordered" evidence="1">
    <location>
        <begin position="36"/>
        <end position="96"/>
    </location>
</feature>
<reference evidence="2 3" key="1">
    <citation type="submission" date="2017-06" db="EMBL/GenBank/DDBJ databases">
        <title>Draft genome sequence of a variant of Elsinoe murrayae.</title>
        <authorList>
            <person name="Cheng Q."/>
        </authorList>
    </citation>
    <scope>NUCLEOTIDE SEQUENCE [LARGE SCALE GENOMIC DNA]</scope>
    <source>
        <strain evidence="2 3">CQ-2017a</strain>
    </source>
</reference>
<gene>
    <name evidence="2" type="ORF">CAC42_6606</name>
</gene>
<proteinExistence type="predicted"/>
<name>A0A2K1QGW5_9PEZI</name>
<feature type="compositionally biased region" description="Basic and acidic residues" evidence="1">
    <location>
        <begin position="62"/>
        <end position="83"/>
    </location>
</feature>
<dbReference type="InParanoid" id="A0A2K1QGW5"/>
<dbReference type="InterPro" id="IPR036875">
    <property type="entry name" value="Znf_CCHC_sf"/>
</dbReference>
<dbReference type="Proteomes" id="UP000243797">
    <property type="component" value="Unassembled WGS sequence"/>
</dbReference>
<evidence type="ECO:0000313" key="2">
    <source>
        <dbReference type="EMBL" id="PNS14093.1"/>
    </source>
</evidence>
<comment type="caution">
    <text evidence="2">The sequence shown here is derived from an EMBL/GenBank/DDBJ whole genome shotgun (WGS) entry which is preliminary data.</text>
</comment>
<organism evidence="2 3">
    <name type="scientific">Sphaceloma murrayae</name>
    <dbReference type="NCBI Taxonomy" id="2082308"/>
    <lineage>
        <taxon>Eukaryota</taxon>
        <taxon>Fungi</taxon>
        <taxon>Dikarya</taxon>
        <taxon>Ascomycota</taxon>
        <taxon>Pezizomycotina</taxon>
        <taxon>Dothideomycetes</taxon>
        <taxon>Dothideomycetidae</taxon>
        <taxon>Myriangiales</taxon>
        <taxon>Elsinoaceae</taxon>
        <taxon>Sphaceloma</taxon>
    </lineage>
</organism>
<evidence type="ECO:0008006" key="4">
    <source>
        <dbReference type="Google" id="ProtNLM"/>
    </source>
</evidence>
<dbReference type="OrthoDB" id="437973at2759"/>
<evidence type="ECO:0000313" key="3">
    <source>
        <dbReference type="Proteomes" id="UP000243797"/>
    </source>
</evidence>
<sequence>MGRGASKAGASTTCQKCLQKGHYSYECKTAVQERPYASRPSRSQQLMNPQLRPTITDQALEDSDKTAEKKGLADKILEKNAAERRRKRGLDHVDEP</sequence>
<evidence type="ECO:0000256" key="1">
    <source>
        <dbReference type="SAM" id="MobiDB-lite"/>
    </source>
</evidence>
<accession>A0A2K1QGW5</accession>
<dbReference type="Pfam" id="PF13917">
    <property type="entry name" value="zf-CCHC_3"/>
    <property type="match status" value="1"/>
</dbReference>
<protein>
    <recommendedName>
        <fullName evidence="4">Zinc knuckle-domain-containing protein</fullName>
    </recommendedName>
</protein>
<feature type="compositionally biased region" description="Polar residues" evidence="1">
    <location>
        <begin position="40"/>
        <end position="57"/>
    </location>
</feature>
<dbReference type="EMBL" id="NKHZ01000088">
    <property type="protein sequence ID" value="PNS14093.1"/>
    <property type="molecule type" value="Genomic_DNA"/>
</dbReference>
<dbReference type="GO" id="GO:0003676">
    <property type="term" value="F:nucleic acid binding"/>
    <property type="evidence" value="ECO:0007669"/>
    <property type="project" value="InterPro"/>
</dbReference>
<keyword evidence="3" id="KW-1185">Reference proteome</keyword>